<reference evidence="6" key="1">
    <citation type="submission" date="2016-08" db="EMBL/GenBank/DDBJ databases">
        <authorList>
            <person name="Seilhamer J.J."/>
        </authorList>
    </citation>
    <scope>NUCLEOTIDE SEQUENCE</scope>
    <source>
        <strain evidence="6">86-1</strain>
    </source>
</reference>
<dbReference type="Pfam" id="PF00440">
    <property type="entry name" value="TetR_N"/>
    <property type="match status" value="1"/>
</dbReference>
<dbReference type="InterPro" id="IPR050109">
    <property type="entry name" value="HTH-type_TetR-like_transc_reg"/>
</dbReference>
<evidence type="ECO:0000256" key="2">
    <source>
        <dbReference type="ARBA" id="ARBA00023125"/>
    </source>
</evidence>
<dbReference type="GO" id="GO:0000976">
    <property type="term" value="F:transcription cis-regulatory region binding"/>
    <property type="evidence" value="ECO:0007669"/>
    <property type="project" value="TreeGrafter"/>
</dbReference>
<keyword evidence="3" id="KW-0804">Transcription</keyword>
<name>A0A212L6Q2_9BACT</name>
<gene>
    <name evidence="6" type="ORF">KL86DES1_21126</name>
</gene>
<dbReference type="Gene3D" id="1.10.357.10">
    <property type="entry name" value="Tetracycline Repressor, domain 2"/>
    <property type="match status" value="1"/>
</dbReference>
<evidence type="ECO:0000256" key="4">
    <source>
        <dbReference type="PROSITE-ProRule" id="PRU00335"/>
    </source>
</evidence>
<dbReference type="InterPro" id="IPR001647">
    <property type="entry name" value="HTH_TetR"/>
</dbReference>
<organism evidence="6">
    <name type="scientific">uncultured Desulfovibrio sp</name>
    <dbReference type="NCBI Taxonomy" id="167968"/>
    <lineage>
        <taxon>Bacteria</taxon>
        <taxon>Pseudomonadati</taxon>
        <taxon>Thermodesulfobacteriota</taxon>
        <taxon>Desulfovibrionia</taxon>
        <taxon>Desulfovibrionales</taxon>
        <taxon>Desulfovibrionaceae</taxon>
        <taxon>Desulfovibrio</taxon>
        <taxon>environmental samples</taxon>
    </lineage>
</organism>
<dbReference type="InterPro" id="IPR009057">
    <property type="entry name" value="Homeodomain-like_sf"/>
</dbReference>
<feature type="DNA-binding region" description="H-T-H motif" evidence="4">
    <location>
        <begin position="41"/>
        <end position="60"/>
    </location>
</feature>
<dbReference type="PROSITE" id="PS50977">
    <property type="entry name" value="HTH_TETR_2"/>
    <property type="match status" value="1"/>
</dbReference>
<sequence>MSETSVRPEPTKREIKNESRRKAILDAALEVFSAHGFAAARVEDIARAAKVAKGTIYIHFADKKDIFNTLALEDLLALHQSIRAMLARTELPLHERLWRMAQPFLQNNGVSRSMQIIRLIHAEGLHNPLLVRPYLEQIVSTLTALQHHMREVGLSGPVCEHPQLIMAPLIQGVLWQGIMGDLAPQDIVGAYRANLDALLTAAGYSFGMSSQG</sequence>
<evidence type="ECO:0000256" key="1">
    <source>
        <dbReference type="ARBA" id="ARBA00023015"/>
    </source>
</evidence>
<dbReference type="PANTHER" id="PTHR30055">
    <property type="entry name" value="HTH-TYPE TRANSCRIPTIONAL REGULATOR RUTR"/>
    <property type="match status" value="1"/>
</dbReference>
<protein>
    <recommendedName>
        <fullName evidence="5">HTH tetR-type domain-containing protein</fullName>
    </recommendedName>
</protein>
<dbReference type="SUPFAM" id="SSF46689">
    <property type="entry name" value="Homeodomain-like"/>
    <property type="match status" value="1"/>
</dbReference>
<dbReference type="FunFam" id="1.10.10.60:FF:000141">
    <property type="entry name" value="TetR family transcriptional regulator"/>
    <property type="match status" value="1"/>
</dbReference>
<keyword evidence="2 4" id="KW-0238">DNA-binding</keyword>
<evidence type="ECO:0000313" key="6">
    <source>
        <dbReference type="EMBL" id="SCM73200.1"/>
    </source>
</evidence>
<evidence type="ECO:0000256" key="3">
    <source>
        <dbReference type="ARBA" id="ARBA00023163"/>
    </source>
</evidence>
<dbReference type="GO" id="GO:0003700">
    <property type="term" value="F:DNA-binding transcription factor activity"/>
    <property type="evidence" value="ECO:0007669"/>
    <property type="project" value="TreeGrafter"/>
</dbReference>
<dbReference type="AlphaFoldDB" id="A0A212L6Q2"/>
<keyword evidence="1" id="KW-0805">Transcription regulation</keyword>
<dbReference type="PRINTS" id="PR00455">
    <property type="entry name" value="HTHTETR"/>
</dbReference>
<feature type="domain" description="HTH tetR-type" evidence="5">
    <location>
        <begin position="18"/>
        <end position="78"/>
    </location>
</feature>
<dbReference type="RefSeq" id="WP_179980567.1">
    <property type="nucleotide sequence ID" value="NZ_LT608333.1"/>
</dbReference>
<proteinExistence type="predicted"/>
<evidence type="ECO:0000259" key="5">
    <source>
        <dbReference type="PROSITE" id="PS50977"/>
    </source>
</evidence>
<accession>A0A212L6Q2</accession>
<dbReference type="PANTHER" id="PTHR30055:SF234">
    <property type="entry name" value="HTH-TYPE TRANSCRIPTIONAL REGULATOR BETI"/>
    <property type="match status" value="1"/>
</dbReference>
<dbReference type="EMBL" id="FMJC01000002">
    <property type="protein sequence ID" value="SCM73200.1"/>
    <property type="molecule type" value="Genomic_DNA"/>
</dbReference>